<gene>
    <name evidence="1" type="ORF">M0R45_000574</name>
</gene>
<comment type="caution">
    <text evidence="1">The sequence shown here is derived from an EMBL/GenBank/DDBJ whole genome shotgun (WGS) entry which is preliminary data.</text>
</comment>
<evidence type="ECO:0000313" key="1">
    <source>
        <dbReference type="EMBL" id="KAK9904613.1"/>
    </source>
</evidence>
<dbReference type="AlphaFoldDB" id="A0AAW1VNZ9"/>
<accession>A0AAW1VNZ9</accession>
<sequence>MAADLIVVSGWIKWLGARSWVQCLGLIVAAFDPGRIVSWRLGWRNRRSSALSSYGLGVLILICDGQGGWLVVVSQGWWRRCAKVVLAYWWWWRSNEALSYWTGVREFHGLQFGDSRPVMITD</sequence>
<reference evidence="1 2" key="1">
    <citation type="journal article" date="2023" name="G3 (Bethesda)">
        <title>A chromosome-length genome assembly and annotation of blackberry (Rubus argutus, cv. 'Hillquist').</title>
        <authorList>
            <person name="Bruna T."/>
            <person name="Aryal R."/>
            <person name="Dudchenko O."/>
            <person name="Sargent D.J."/>
            <person name="Mead D."/>
            <person name="Buti M."/>
            <person name="Cavallini A."/>
            <person name="Hytonen T."/>
            <person name="Andres J."/>
            <person name="Pham M."/>
            <person name="Weisz D."/>
            <person name="Mascagni F."/>
            <person name="Usai G."/>
            <person name="Natali L."/>
            <person name="Bassil N."/>
            <person name="Fernandez G.E."/>
            <person name="Lomsadze A."/>
            <person name="Armour M."/>
            <person name="Olukolu B."/>
            <person name="Poorten T."/>
            <person name="Britton C."/>
            <person name="Davik J."/>
            <person name="Ashrafi H."/>
            <person name="Aiden E.L."/>
            <person name="Borodovsky M."/>
            <person name="Worthington M."/>
        </authorList>
    </citation>
    <scope>NUCLEOTIDE SEQUENCE [LARGE SCALE GENOMIC DNA]</scope>
    <source>
        <strain evidence="1">PI 553951</strain>
    </source>
</reference>
<protein>
    <submittedName>
        <fullName evidence="1">Uncharacterized protein</fullName>
    </submittedName>
</protein>
<name>A0AAW1VNZ9_RUBAR</name>
<organism evidence="1 2">
    <name type="scientific">Rubus argutus</name>
    <name type="common">Southern blackberry</name>
    <dbReference type="NCBI Taxonomy" id="59490"/>
    <lineage>
        <taxon>Eukaryota</taxon>
        <taxon>Viridiplantae</taxon>
        <taxon>Streptophyta</taxon>
        <taxon>Embryophyta</taxon>
        <taxon>Tracheophyta</taxon>
        <taxon>Spermatophyta</taxon>
        <taxon>Magnoliopsida</taxon>
        <taxon>eudicotyledons</taxon>
        <taxon>Gunneridae</taxon>
        <taxon>Pentapetalae</taxon>
        <taxon>rosids</taxon>
        <taxon>fabids</taxon>
        <taxon>Rosales</taxon>
        <taxon>Rosaceae</taxon>
        <taxon>Rosoideae</taxon>
        <taxon>Rosoideae incertae sedis</taxon>
        <taxon>Rubus</taxon>
    </lineage>
</organism>
<dbReference type="Proteomes" id="UP001457282">
    <property type="component" value="Unassembled WGS sequence"/>
</dbReference>
<proteinExistence type="predicted"/>
<evidence type="ECO:0000313" key="2">
    <source>
        <dbReference type="Proteomes" id="UP001457282"/>
    </source>
</evidence>
<keyword evidence="2" id="KW-1185">Reference proteome</keyword>
<dbReference type="EMBL" id="JBEDUW010000184">
    <property type="protein sequence ID" value="KAK9904613.1"/>
    <property type="molecule type" value="Genomic_DNA"/>
</dbReference>